<comment type="caution">
    <text evidence="6">The sequence shown here is derived from an EMBL/GenBank/DDBJ whole genome shotgun (WGS) entry which is preliminary data.</text>
</comment>
<evidence type="ECO:0000256" key="2">
    <source>
        <dbReference type="ARBA" id="ARBA00022723"/>
    </source>
</evidence>
<keyword evidence="2" id="KW-0479">Metal-binding</keyword>
<evidence type="ECO:0000256" key="3">
    <source>
        <dbReference type="ARBA" id="ARBA00022801"/>
    </source>
</evidence>
<dbReference type="InterPro" id="IPR051013">
    <property type="entry name" value="MBL_superfamily_lactonases"/>
</dbReference>
<reference evidence="6 7" key="1">
    <citation type="submission" date="2019-01" db="EMBL/GenBank/DDBJ databases">
        <title>Nocardioides guangzhouensis sp. nov., an actinobacterium isolated from soil.</title>
        <authorList>
            <person name="Fu Y."/>
            <person name="Cai Y."/>
            <person name="Lin Z."/>
            <person name="Chen P."/>
        </authorList>
    </citation>
    <scope>NUCLEOTIDE SEQUENCE [LARGE SCALE GENOMIC DNA]</scope>
    <source>
        <strain evidence="6 7">130</strain>
    </source>
</reference>
<comment type="similarity">
    <text evidence="1">Belongs to the metallo-beta-lactamase superfamily.</text>
</comment>
<dbReference type="PANTHER" id="PTHR42978:SF6">
    <property type="entry name" value="QUORUM-QUENCHING LACTONASE YTNP-RELATED"/>
    <property type="match status" value="1"/>
</dbReference>
<dbReference type="GO" id="GO:0016787">
    <property type="term" value="F:hydrolase activity"/>
    <property type="evidence" value="ECO:0007669"/>
    <property type="project" value="UniProtKB-KW"/>
</dbReference>
<sequence>MKKQSGPGSDPASIPAGGPAPLVAPTFQVGEVAGFVIADGNAQYPPDFLFANIGDAERAESLAGRLDEQGEVTSHYQCIVLRTAGHTVLVDTGLGALAEVMGAPAGHLRPALAAAGFTPEDIDTVVLSHAHPDHIGGLVHDNRLAFPNARHVMSATEWAFWTDPDSLARMHEMLSAPARALLPPLRDADAVDLLDREDQIVPGVRLVPAPGHTPGHCVVALESDGERATLLADAVLDDLNFTHPDWVSYVDVDPETTEHTRRRLLDESARDGGRVIAYHMTGIGHVERRGRAYCFVREVAAGGEESWRS</sequence>
<dbReference type="Proteomes" id="UP000295198">
    <property type="component" value="Unassembled WGS sequence"/>
</dbReference>
<accession>A0A4Q4ZDZ7</accession>
<dbReference type="AlphaFoldDB" id="A0A4Q4ZDZ7"/>
<organism evidence="6 7">
    <name type="scientific">Nocardioides guangzhouensis</name>
    <dbReference type="NCBI Taxonomy" id="2497878"/>
    <lineage>
        <taxon>Bacteria</taxon>
        <taxon>Bacillati</taxon>
        <taxon>Actinomycetota</taxon>
        <taxon>Actinomycetes</taxon>
        <taxon>Propionibacteriales</taxon>
        <taxon>Nocardioidaceae</taxon>
        <taxon>Nocardioides</taxon>
    </lineage>
</organism>
<evidence type="ECO:0000256" key="1">
    <source>
        <dbReference type="ARBA" id="ARBA00007749"/>
    </source>
</evidence>
<dbReference type="Pfam" id="PF00753">
    <property type="entry name" value="Lactamase_B"/>
    <property type="match status" value="1"/>
</dbReference>
<dbReference type="SUPFAM" id="SSF56281">
    <property type="entry name" value="Metallo-hydrolase/oxidoreductase"/>
    <property type="match status" value="1"/>
</dbReference>
<proteinExistence type="inferred from homology"/>
<dbReference type="GO" id="GO:0046872">
    <property type="term" value="F:metal ion binding"/>
    <property type="evidence" value="ECO:0007669"/>
    <property type="project" value="UniProtKB-KW"/>
</dbReference>
<keyword evidence="4" id="KW-0862">Zinc</keyword>
<evidence type="ECO:0000313" key="6">
    <source>
        <dbReference type="EMBL" id="RYP86273.1"/>
    </source>
</evidence>
<gene>
    <name evidence="6" type="ORF">EKO23_09985</name>
</gene>
<dbReference type="CDD" id="cd07720">
    <property type="entry name" value="OPHC2-like_MBL-fold"/>
    <property type="match status" value="1"/>
</dbReference>
<name>A0A4Q4ZDZ7_9ACTN</name>
<dbReference type="InterPro" id="IPR001279">
    <property type="entry name" value="Metallo-B-lactamas"/>
</dbReference>
<keyword evidence="7" id="KW-1185">Reference proteome</keyword>
<dbReference type="EMBL" id="SDKM01000012">
    <property type="protein sequence ID" value="RYP86273.1"/>
    <property type="molecule type" value="Genomic_DNA"/>
</dbReference>
<dbReference type="SMART" id="SM00849">
    <property type="entry name" value="Lactamase_B"/>
    <property type="match status" value="1"/>
</dbReference>
<evidence type="ECO:0000256" key="4">
    <source>
        <dbReference type="ARBA" id="ARBA00022833"/>
    </source>
</evidence>
<evidence type="ECO:0000259" key="5">
    <source>
        <dbReference type="SMART" id="SM00849"/>
    </source>
</evidence>
<evidence type="ECO:0000313" key="7">
    <source>
        <dbReference type="Proteomes" id="UP000295198"/>
    </source>
</evidence>
<dbReference type="PANTHER" id="PTHR42978">
    <property type="entry name" value="QUORUM-QUENCHING LACTONASE YTNP-RELATED-RELATED"/>
    <property type="match status" value="1"/>
</dbReference>
<dbReference type="RefSeq" id="WP_134716766.1">
    <property type="nucleotide sequence ID" value="NZ_SDKM01000012.1"/>
</dbReference>
<dbReference type="OrthoDB" id="5177904at2"/>
<protein>
    <submittedName>
        <fullName evidence="6">MBL fold metallo-hydrolase</fullName>
    </submittedName>
</protein>
<dbReference type="InterPro" id="IPR036866">
    <property type="entry name" value="RibonucZ/Hydroxyglut_hydro"/>
</dbReference>
<feature type="domain" description="Metallo-beta-lactamase" evidence="5">
    <location>
        <begin position="75"/>
        <end position="279"/>
    </location>
</feature>
<keyword evidence="3 6" id="KW-0378">Hydrolase</keyword>
<dbReference type="Gene3D" id="3.60.15.10">
    <property type="entry name" value="Ribonuclease Z/Hydroxyacylglutathione hydrolase-like"/>
    <property type="match status" value="1"/>
</dbReference>